<feature type="compositionally biased region" description="Low complexity" evidence="2">
    <location>
        <begin position="248"/>
        <end position="258"/>
    </location>
</feature>
<feature type="compositionally biased region" description="Low complexity" evidence="2">
    <location>
        <begin position="292"/>
        <end position="311"/>
    </location>
</feature>
<keyword evidence="7" id="KW-1185">Reference proteome</keyword>
<evidence type="ECO:0000313" key="5">
    <source>
        <dbReference type="EMBL" id="MTB64161.1"/>
    </source>
</evidence>
<evidence type="ECO:0000259" key="4">
    <source>
        <dbReference type="Pfam" id="PF09028"/>
    </source>
</evidence>
<dbReference type="InterPro" id="IPR038765">
    <property type="entry name" value="Papain-like_cys_pep_sf"/>
</dbReference>
<accession>A0A6I4R9J3</accession>
<dbReference type="Proteomes" id="UP000435060">
    <property type="component" value="Unassembled WGS sequence"/>
</dbReference>
<keyword evidence="3" id="KW-0472">Membrane</keyword>
<protein>
    <submittedName>
        <fullName evidence="6">YSIRK-type signal peptide-containing protein</fullName>
    </submittedName>
</protein>
<feature type="transmembrane region" description="Helical" evidence="3">
    <location>
        <begin position="109"/>
        <end position="127"/>
    </location>
</feature>
<dbReference type="InterPro" id="IPR005877">
    <property type="entry name" value="YSIRK_signal_dom"/>
</dbReference>
<feature type="transmembrane region" description="Helical" evidence="3">
    <location>
        <begin position="20"/>
        <end position="44"/>
    </location>
</feature>
<dbReference type="EMBL" id="WLCG01000004">
    <property type="protein sequence ID" value="MTB64161.1"/>
    <property type="molecule type" value="Genomic_DNA"/>
</dbReference>
<keyword evidence="1" id="KW-0732">Signal</keyword>
<comment type="caution">
    <text evidence="6">The sequence shown here is derived from an EMBL/GenBank/DDBJ whole genome shotgun (WGS) entry which is preliminary data.</text>
</comment>
<evidence type="ECO:0000313" key="7">
    <source>
        <dbReference type="Proteomes" id="UP000435060"/>
    </source>
</evidence>
<dbReference type="GO" id="GO:0008233">
    <property type="term" value="F:peptidase activity"/>
    <property type="evidence" value="ECO:0007669"/>
    <property type="project" value="InterPro"/>
</dbReference>
<sequence>MIGIRKEIREGSKVRNQGKLIRFAIRTLTVGVCSAMVGLLVGMVGSSSVEATEETARVQLTYQYVAEDELAETEKQVLRSDLPQVADHSVTYYLVYRLDKQVSLPKTASHARLLPLIGGACLLVIAVRQLKKQRTVVSLLLFTSLGGVSFISQVDALHVSLFAQYSQTFLLNKGDALPDGRIQIDGYSFIGYLEKSGEEELVADELTASSEVSPMDKSVSEKHFASTDSSPLLTEVSRIAVAQAVSPQVNVSSVPSSAESLETPATTNPASEPTDTTDISTTKESESVEIISTTPSSDSSSSSVESLETPVATNPNSEATDTAEAPNPTDTGTVAITPVTPADSDLSAPNSSSDTSSDDSLETPVTTNPNSEAADTTEVPNPMGTGTAATAPVTPADTGSAHPNSSSATSSDDSLETPVATNPNSEAAGTTEVPNPTDTGTVAITPVTPADSDLSAPNSSSDTSNVESLETPVATNPASDATDTAEVPNSMGTGTATTTPETPADSDLSDPNSSSDTSNVESIENSVAPQPGSDASDLPNVTEPEDTPNPPTAPILSEENFSEKPDSLSEVDSTENDQDSVRHMLEQGTNKNISQYRDEEGELRSILWAKGIRPPQMGNEGDFKKTITPAGHKTYIEYKAPFVANQGWYDINKSTQDTADKNLCFAVTATNMLHWWMDQNKEELERYIEKQGNPTRTVGGRTYQLTDFIQSPQDQENSAVYQLLKSFYAGGGGYYTDLVLDFFINGYPPHRGKKLEDDQLLPHASAGLFYDVFSYHSLSERTAPADYTDFSQRLIELLGQEQLIGMVYPILGGSHIVTLWGAEYDSNGKLAAVYVTDSDDQFSPQGAMIRYQVKNANGRPKISTEVTDPNIGAEVLYLNTLDLGKKQWEQYFSRNN</sequence>
<reference evidence="6 8" key="1">
    <citation type="submission" date="2019-10" db="EMBL/GenBank/DDBJ databases">
        <title>Streptococcis sp, isolated from the respiratory tract of Marmot.</title>
        <authorList>
            <person name="Zhang G."/>
        </authorList>
    </citation>
    <scope>NUCLEOTIDE SEQUENCE [LARGE SCALE GENOMIC DNA]</scope>
    <source>
        <strain evidence="8">zg-70</strain>
        <strain evidence="6">Zg-70</strain>
    </source>
</reference>
<feature type="compositionally biased region" description="Polar residues" evidence="2">
    <location>
        <begin position="519"/>
        <end position="528"/>
    </location>
</feature>
<evidence type="ECO:0000256" key="3">
    <source>
        <dbReference type="SAM" id="Phobius"/>
    </source>
</evidence>
<feature type="transmembrane region" description="Helical" evidence="3">
    <location>
        <begin position="139"/>
        <end position="163"/>
    </location>
</feature>
<organism evidence="6 8">
    <name type="scientific">Streptococcus zhangguiae</name>
    <dbReference type="NCBI Taxonomy" id="2664091"/>
    <lineage>
        <taxon>Bacteria</taxon>
        <taxon>Bacillati</taxon>
        <taxon>Bacillota</taxon>
        <taxon>Bacilli</taxon>
        <taxon>Lactobacillales</taxon>
        <taxon>Streptococcaceae</taxon>
        <taxon>Streptococcus</taxon>
    </lineage>
</organism>
<dbReference type="Gene3D" id="3.90.70.10">
    <property type="entry name" value="Cysteine proteinases"/>
    <property type="match status" value="1"/>
</dbReference>
<evidence type="ECO:0000313" key="6">
    <source>
        <dbReference type="EMBL" id="MWV56149.1"/>
    </source>
</evidence>
<feature type="domain" description="Ig protease IdeS" evidence="4">
    <location>
        <begin position="572"/>
        <end position="888"/>
    </location>
</feature>
<feature type="compositionally biased region" description="Polar residues" evidence="2">
    <location>
        <begin position="455"/>
        <end position="482"/>
    </location>
</feature>
<gene>
    <name evidence="5" type="ORF">GGG87_03980</name>
    <name evidence="6" type="ORF">GGH11_04020</name>
</gene>
<feature type="compositionally biased region" description="Polar residues" evidence="2">
    <location>
        <begin position="363"/>
        <end position="374"/>
    </location>
</feature>
<feature type="compositionally biased region" description="Low complexity" evidence="2">
    <location>
        <begin position="380"/>
        <end position="412"/>
    </location>
</feature>
<dbReference type="Proteomes" id="UP000435423">
    <property type="component" value="Unassembled WGS sequence"/>
</dbReference>
<feature type="compositionally biased region" description="Polar residues" evidence="2">
    <location>
        <begin position="259"/>
        <end position="280"/>
    </location>
</feature>
<feature type="region of interest" description="Disordered" evidence="2">
    <location>
        <begin position="248"/>
        <end position="578"/>
    </location>
</feature>
<dbReference type="SUPFAM" id="SSF54001">
    <property type="entry name" value="Cysteine proteinases"/>
    <property type="match status" value="1"/>
</dbReference>
<reference evidence="5 7" key="2">
    <citation type="submission" date="2019-11" db="EMBL/GenBank/DDBJ databases">
        <title>Streptococcis sp. isolated from the respiratory tract of Marmot.</title>
        <authorList>
            <person name="Zhang G."/>
        </authorList>
    </citation>
    <scope>NUCLEOTIDE SEQUENCE [LARGE SCALE GENOMIC DNA]</scope>
    <source>
        <strain evidence="5">Zg-86</strain>
        <strain evidence="7">zg-86</strain>
    </source>
</reference>
<proteinExistence type="predicted"/>
<feature type="compositionally biased region" description="Polar residues" evidence="2">
    <location>
        <begin position="419"/>
        <end position="442"/>
    </location>
</feature>
<dbReference type="InterPro" id="IPR015117">
    <property type="entry name" value="IdeS"/>
</dbReference>
<keyword evidence="3" id="KW-1133">Transmembrane helix</keyword>
<dbReference type="AlphaFoldDB" id="A0A6I4R9J3"/>
<feature type="region of interest" description="Disordered" evidence="2">
    <location>
        <begin position="207"/>
        <end position="227"/>
    </location>
</feature>
<dbReference type="RefSeq" id="WP_154608189.1">
    <property type="nucleotide sequence ID" value="NZ_JABFQT010000004.1"/>
</dbReference>
<evidence type="ECO:0000256" key="2">
    <source>
        <dbReference type="SAM" id="MobiDB-lite"/>
    </source>
</evidence>
<keyword evidence="3" id="KW-0812">Transmembrane</keyword>
<dbReference type="NCBIfam" id="TIGR01168">
    <property type="entry name" value="YSIRK_signal"/>
    <property type="match status" value="1"/>
</dbReference>
<name>A0A6I4R9J3_9STRE</name>
<feature type="compositionally biased region" description="Low complexity" evidence="2">
    <location>
        <begin position="492"/>
        <end position="518"/>
    </location>
</feature>
<dbReference type="Pfam" id="PF09028">
    <property type="entry name" value="Mac-1"/>
    <property type="match status" value="1"/>
</dbReference>
<dbReference type="EMBL" id="WUBJ01000004">
    <property type="protein sequence ID" value="MWV56149.1"/>
    <property type="molecule type" value="Genomic_DNA"/>
</dbReference>
<evidence type="ECO:0000313" key="8">
    <source>
        <dbReference type="Proteomes" id="UP000435423"/>
    </source>
</evidence>
<evidence type="ECO:0000256" key="1">
    <source>
        <dbReference type="ARBA" id="ARBA00022729"/>
    </source>
</evidence>
<feature type="compositionally biased region" description="Low complexity" evidence="2">
    <location>
        <begin position="343"/>
        <end position="355"/>
    </location>
</feature>